<keyword evidence="9" id="KW-0732">Signal</keyword>
<evidence type="ECO:0000259" key="11">
    <source>
        <dbReference type="PROSITE" id="PS50929"/>
    </source>
</evidence>
<protein>
    <submittedName>
        <fullName evidence="12">Putative ABC transporter</fullName>
    </submittedName>
</protein>
<feature type="domain" description="ABC transmembrane type-1" evidence="11">
    <location>
        <begin position="119"/>
        <end position="395"/>
    </location>
</feature>
<dbReference type="PROSITE" id="PS50929">
    <property type="entry name" value="ABC_TM1F"/>
    <property type="match status" value="2"/>
</dbReference>
<sequence length="1252" mass="138793">MSLPVLIRCLLYLMLFTLECCGKPPLTTSSEPRIPEESSGALSMIFFTWINPILLRGYRNILNHQDLPPMSQNMKAYLTRKNMLRMWDQRAKPESKKSLPLALFRCIKKPFLAAIMPRLFLIIFRYSQPSLIKQAIRFVDMPPTTPDSHYGYWLVVSAVVIYIGLAISTSMYQHRLNMIKLMIRSALVGLIHDKTMNSPSIAYDNGESTTLMSTDADSLVGIGEMFHETWAQLVEVVIGISLLATQVGWIWPLPLFLIFLCSRVSRYVATHLQPCQKAWNSATQRRVAATSSMLSSMKTIKMLGFKESLTNRIMQLRNEELVAASKLRWMMVYYNASANALGIFSPAITLAIFAVIAAFHGQNLDAETAFPTIAILSMVTHPANMVMTIVPRAIGTLASFDRIQTFLLRQSLLDHRVALAKGGPAIQIEDLRIGEILPVLENVNLEVTPGSLTIISGPVGSGKSTLLRAILGEVTPSHGSIKVTTKRIGYCAQIPWLPSGSIRDVILGTAKEIDERWYQEVFEKCCLIHDLKSLPDDDETQIGSRGMNLSGGQRQRFALARALFARCEIALLDDTLSGLDGETEKSVFENLFGSQGVFRRLKTTVVLVSNSTQYFSAADRIVVLGDHGIKEQGTWREIKSKSASISKFIPHHPTSDETVLSSSFDKLRAQLQASGEAELDLSRQTGDLALYGYYLHFAGKINILLIIALTSSYSFFSTIPQYWLQLWTEDKGGHTVFYTCGLLLLALAAWSITSVMMWATIIRLAPHSGRVLHERLLFIVTCAPLSFFSKTSNGSILNRFTQDILLIDKQLPSALSSLAAQSFKLTAQIILLFISQRLLTLSLPLLLLVLLIVQKIYLRTSRQLRFLELEARASVFSSFLETISGIETIRTFDWRKEIIEQNVEYVEESQRPEYLLLALQRWLGVVLDLVAAALATAVVGIAVRGGVEAGSVGVGLGVLLVTNSTLLKLVENWTEMEISLGAVARLKTLEKETGLEGEGVEEIEISEDWPSNGCVEIKDITVAYGDNVVLKNFNLTITPGQKTILYGRTGSGKSTLILSLLRLVPLQSGTITIDNLPTSHIPLPLLRSRAFITISQDPLLSPHSTVRYNLDPSNSSPSSILISALQITGLWQHQQLDTGTILDTPLSEMPELSVGQMQMFALCRAVVKVRVLTERAVRPVVLLDEVTASLDAEREERVDAVVEEEFLGRGCAVLVVGHRRVRVVEGRDRVVWMGGGRVFGDVGEVGRLEEEG</sequence>
<keyword evidence="6 8" id="KW-1133">Transmembrane helix</keyword>
<dbReference type="InterPro" id="IPR050173">
    <property type="entry name" value="ABC_transporter_C-like"/>
</dbReference>
<dbReference type="SUPFAM" id="SSF90123">
    <property type="entry name" value="ABC transporter transmembrane region"/>
    <property type="match status" value="2"/>
</dbReference>
<dbReference type="GO" id="GO:0016020">
    <property type="term" value="C:membrane"/>
    <property type="evidence" value="ECO:0007669"/>
    <property type="project" value="UniProtKB-SubCell"/>
</dbReference>
<feature type="signal peptide" evidence="9">
    <location>
        <begin position="1"/>
        <end position="22"/>
    </location>
</feature>
<feature type="transmembrane region" description="Helical" evidence="8">
    <location>
        <begin position="336"/>
        <end position="357"/>
    </location>
</feature>
<evidence type="ECO:0000256" key="6">
    <source>
        <dbReference type="ARBA" id="ARBA00022989"/>
    </source>
</evidence>
<dbReference type="Proteomes" id="UP000070700">
    <property type="component" value="Unassembled WGS sequence"/>
</dbReference>
<dbReference type="InterPro" id="IPR044746">
    <property type="entry name" value="ABCC_6TM_D1"/>
</dbReference>
<dbReference type="EMBL" id="KQ947436">
    <property type="protein sequence ID" value="KUJ08206.1"/>
    <property type="molecule type" value="Genomic_DNA"/>
</dbReference>
<dbReference type="RefSeq" id="XP_018062561.1">
    <property type="nucleotide sequence ID" value="XM_018212507.1"/>
</dbReference>
<dbReference type="CDD" id="cd18580">
    <property type="entry name" value="ABC_6TM_ABCC_D2"/>
    <property type="match status" value="1"/>
</dbReference>
<dbReference type="PROSITE" id="PS50893">
    <property type="entry name" value="ABC_TRANSPORTER_2"/>
    <property type="match status" value="2"/>
</dbReference>
<evidence type="ECO:0000256" key="4">
    <source>
        <dbReference type="ARBA" id="ARBA00022741"/>
    </source>
</evidence>
<proteinExistence type="predicted"/>
<dbReference type="PANTHER" id="PTHR24223:SF345">
    <property type="entry name" value="ABC MULTIDRUG TRANSPORTER (EUROFUNG)"/>
    <property type="match status" value="1"/>
</dbReference>
<keyword evidence="5" id="KW-0067">ATP-binding</keyword>
<feature type="domain" description="ABC transporter" evidence="10">
    <location>
        <begin position="426"/>
        <end position="651"/>
    </location>
</feature>
<dbReference type="InterPro" id="IPR036640">
    <property type="entry name" value="ABC1_TM_sf"/>
</dbReference>
<dbReference type="InterPro" id="IPR044726">
    <property type="entry name" value="ABCC_6TM_D2"/>
</dbReference>
<keyword evidence="4" id="KW-0547">Nucleotide-binding</keyword>
<feature type="transmembrane region" description="Helical" evidence="8">
    <location>
        <begin position="369"/>
        <end position="390"/>
    </location>
</feature>
<feature type="transmembrane region" description="Helical" evidence="8">
    <location>
        <begin position="829"/>
        <end position="853"/>
    </location>
</feature>
<dbReference type="CDD" id="cd18579">
    <property type="entry name" value="ABC_6TM_ABCC_D1"/>
    <property type="match status" value="1"/>
</dbReference>
<feature type="domain" description="ABC transporter" evidence="10">
    <location>
        <begin position="1015"/>
        <end position="1251"/>
    </location>
</feature>
<dbReference type="InterPro" id="IPR003593">
    <property type="entry name" value="AAA+_ATPase"/>
</dbReference>
<evidence type="ECO:0000259" key="10">
    <source>
        <dbReference type="PROSITE" id="PS50893"/>
    </source>
</evidence>
<gene>
    <name evidence="12" type="ORF">LY89DRAFT_659229</name>
</gene>
<feature type="domain" description="ABC transmembrane type-1" evidence="11">
    <location>
        <begin position="703"/>
        <end position="977"/>
    </location>
</feature>
<evidence type="ECO:0000256" key="1">
    <source>
        <dbReference type="ARBA" id="ARBA00004141"/>
    </source>
</evidence>
<dbReference type="PROSITE" id="PS00211">
    <property type="entry name" value="ABC_TRANSPORTER_1"/>
    <property type="match status" value="2"/>
</dbReference>
<reference evidence="12 13" key="1">
    <citation type="submission" date="2015-10" db="EMBL/GenBank/DDBJ databases">
        <title>Full genome of DAOMC 229536 Phialocephala scopiformis, a fungal endophyte of spruce producing the potent anti-insectan compound rugulosin.</title>
        <authorList>
            <consortium name="DOE Joint Genome Institute"/>
            <person name="Walker A.K."/>
            <person name="Frasz S.L."/>
            <person name="Seifert K.A."/>
            <person name="Miller J.D."/>
            <person name="Mondo S.J."/>
            <person name="Labutti K."/>
            <person name="Lipzen A."/>
            <person name="Dockter R."/>
            <person name="Kennedy M."/>
            <person name="Grigoriev I.V."/>
            <person name="Spatafora J.W."/>
        </authorList>
    </citation>
    <scope>NUCLEOTIDE SEQUENCE [LARGE SCALE GENOMIC DNA]</scope>
    <source>
        <strain evidence="12 13">CBS 120377</strain>
    </source>
</reference>
<dbReference type="SMART" id="SM00382">
    <property type="entry name" value="AAA"/>
    <property type="match status" value="2"/>
</dbReference>
<dbReference type="InterPro" id="IPR003439">
    <property type="entry name" value="ABC_transporter-like_ATP-bd"/>
</dbReference>
<dbReference type="InParanoid" id="A0A132B719"/>
<feature type="transmembrane region" description="Helical" evidence="8">
    <location>
        <begin position="693"/>
        <end position="716"/>
    </location>
</feature>
<keyword evidence="3 8" id="KW-0812">Transmembrane</keyword>
<comment type="subcellular location">
    <subcellularLocation>
        <location evidence="1">Membrane</location>
        <topology evidence="1">Multi-pass membrane protein</topology>
    </subcellularLocation>
</comment>
<dbReference type="Pfam" id="PF00005">
    <property type="entry name" value="ABC_tran"/>
    <property type="match status" value="2"/>
</dbReference>
<dbReference type="KEGG" id="psco:LY89DRAFT_659229"/>
<dbReference type="GO" id="GO:0016887">
    <property type="term" value="F:ATP hydrolysis activity"/>
    <property type="evidence" value="ECO:0007669"/>
    <property type="project" value="InterPro"/>
</dbReference>
<dbReference type="InterPro" id="IPR017871">
    <property type="entry name" value="ABC_transporter-like_CS"/>
</dbReference>
<feature type="chain" id="PRO_5007287941" evidence="9">
    <location>
        <begin position="23"/>
        <end position="1252"/>
    </location>
</feature>
<dbReference type="CDD" id="cd03250">
    <property type="entry name" value="ABCC_MRP_domain1"/>
    <property type="match status" value="1"/>
</dbReference>
<dbReference type="SUPFAM" id="SSF52540">
    <property type="entry name" value="P-loop containing nucleoside triphosphate hydrolases"/>
    <property type="match status" value="2"/>
</dbReference>
<dbReference type="Gene3D" id="3.40.50.300">
    <property type="entry name" value="P-loop containing nucleotide triphosphate hydrolases"/>
    <property type="match status" value="2"/>
</dbReference>
<dbReference type="OrthoDB" id="4139357at2759"/>
<feature type="transmembrane region" description="Helical" evidence="8">
    <location>
        <begin position="150"/>
        <end position="172"/>
    </location>
</feature>
<dbReference type="GeneID" id="28822233"/>
<evidence type="ECO:0000256" key="9">
    <source>
        <dbReference type="SAM" id="SignalP"/>
    </source>
</evidence>
<dbReference type="Pfam" id="PF00664">
    <property type="entry name" value="ABC_membrane"/>
    <property type="match status" value="2"/>
</dbReference>
<organism evidence="12 13">
    <name type="scientific">Mollisia scopiformis</name>
    <name type="common">Conifer needle endophyte fungus</name>
    <name type="synonym">Phialocephala scopiformis</name>
    <dbReference type="NCBI Taxonomy" id="149040"/>
    <lineage>
        <taxon>Eukaryota</taxon>
        <taxon>Fungi</taxon>
        <taxon>Dikarya</taxon>
        <taxon>Ascomycota</taxon>
        <taxon>Pezizomycotina</taxon>
        <taxon>Leotiomycetes</taxon>
        <taxon>Helotiales</taxon>
        <taxon>Mollisiaceae</taxon>
        <taxon>Mollisia</taxon>
    </lineage>
</organism>
<accession>A0A132B719</accession>
<dbReference type="PANTHER" id="PTHR24223">
    <property type="entry name" value="ATP-BINDING CASSETTE SUB-FAMILY C"/>
    <property type="match status" value="1"/>
</dbReference>
<dbReference type="InterPro" id="IPR011527">
    <property type="entry name" value="ABC1_TM_dom"/>
</dbReference>
<keyword evidence="2" id="KW-0813">Transport</keyword>
<dbReference type="Gene3D" id="1.20.1560.10">
    <property type="entry name" value="ABC transporter type 1, transmembrane domain"/>
    <property type="match status" value="2"/>
</dbReference>
<dbReference type="AlphaFoldDB" id="A0A132B719"/>
<dbReference type="GO" id="GO:0140359">
    <property type="term" value="F:ABC-type transporter activity"/>
    <property type="evidence" value="ECO:0007669"/>
    <property type="project" value="InterPro"/>
</dbReference>
<evidence type="ECO:0000256" key="8">
    <source>
        <dbReference type="SAM" id="Phobius"/>
    </source>
</evidence>
<dbReference type="InterPro" id="IPR027417">
    <property type="entry name" value="P-loop_NTPase"/>
</dbReference>
<name>A0A132B719_MOLSC</name>
<dbReference type="GO" id="GO:0005524">
    <property type="term" value="F:ATP binding"/>
    <property type="evidence" value="ECO:0007669"/>
    <property type="project" value="UniProtKB-KW"/>
</dbReference>
<evidence type="ECO:0000256" key="7">
    <source>
        <dbReference type="ARBA" id="ARBA00023136"/>
    </source>
</evidence>
<evidence type="ECO:0000256" key="5">
    <source>
        <dbReference type="ARBA" id="ARBA00022840"/>
    </source>
</evidence>
<keyword evidence="13" id="KW-1185">Reference proteome</keyword>
<feature type="transmembrane region" description="Helical" evidence="8">
    <location>
        <begin position="736"/>
        <end position="759"/>
    </location>
</feature>
<evidence type="ECO:0000313" key="12">
    <source>
        <dbReference type="EMBL" id="KUJ08206.1"/>
    </source>
</evidence>
<keyword evidence="7 8" id="KW-0472">Membrane</keyword>
<evidence type="ECO:0000313" key="13">
    <source>
        <dbReference type="Proteomes" id="UP000070700"/>
    </source>
</evidence>
<evidence type="ECO:0000256" key="2">
    <source>
        <dbReference type="ARBA" id="ARBA00022448"/>
    </source>
</evidence>
<evidence type="ECO:0000256" key="3">
    <source>
        <dbReference type="ARBA" id="ARBA00022692"/>
    </source>
</evidence>